<dbReference type="Pfam" id="PF02811">
    <property type="entry name" value="PHP"/>
    <property type="match status" value="1"/>
</dbReference>
<comment type="catalytic activity">
    <reaction evidence="6">
        <text>DNA(n) + a 2'-deoxyribonucleoside 5'-triphosphate = DNA(n+1) + diphosphate</text>
        <dbReference type="Rhea" id="RHEA:22508"/>
        <dbReference type="Rhea" id="RHEA-COMP:17339"/>
        <dbReference type="Rhea" id="RHEA-COMP:17340"/>
        <dbReference type="ChEBI" id="CHEBI:33019"/>
        <dbReference type="ChEBI" id="CHEBI:61560"/>
        <dbReference type="ChEBI" id="CHEBI:173112"/>
        <dbReference type="EC" id="2.7.7.7"/>
    </reaction>
</comment>
<evidence type="ECO:0000313" key="8">
    <source>
        <dbReference type="EMBL" id="RMD77280.1"/>
    </source>
</evidence>
<keyword evidence="3 8" id="KW-0548">Nucleotidyltransferase</keyword>
<evidence type="ECO:0000256" key="3">
    <source>
        <dbReference type="ARBA" id="ARBA00022695"/>
    </source>
</evidence>
<dbReference type="Gene3D" id="1.10.10.1600">
    <property type="entry name" value="Bacterial DNA polymerase III alpha subunit, thumb domain"/>
    <property type="match status" value="1"/>
</dbReference>
<dbReference type="Proteomes" id="UP000269410">
    <property type="component" value="Unassembled WGS sequence"/>
</dbReference>
<name>A0A3M0YYQ2_9BACT</name>
<evidence type="ECO:0000256" key="5">
    <source>
        <dbReference type="ARBA" id="ARBA00022932"/>
    </source>
</evidence>
<dbReference type="EMBL" id="RFKV01000048">
    <property type="protein sequence ID" value="RMD77280.1"/>
    <property type="molecule type" value="Genomic_DNA"/>
</dbReference>
<gene>
    <name evidence="8" type="ORF">D6810_01415</name>
</gene>
<dbReference type="InterPro" id="IPR040982">
    <property type="entry name" value="DNA_pol3_finger"/>
</dbReference>
<dbReference type="InterPro" id="IPR041931">
    <property type="entry name" value="DNA_pol3_alpha_thumb_dom"/>
</dbReference>
<dbReference type="EC" id="2.7.7.7" evidence="1"/>
<evidence type="ECO:0000256" key="1">
    <source>
        <dbReference type="ARBA" id="ARBA00012417"/>
    </source>
</evidence>
<feature type="domain" description="Polymerase/histidinol phosphatase N-terminal" evidence="7">
    <location>
        <begin position="4"/>
        <end position="71"/>
    </location>
</feature>
<dbReference type="Gene3D" id="1.10.150.870">
    <property type="match status" value="1"/>
</dbReference>
<keyword evidence="5" id="KW-0239">DNA-directed DNA polymerase</keyword>
<proteinExistence type="predicted"/>
<dbReference type="InterPro" id="IPR016195">
    <property type="entry name" value="Pol/histidinol_Pase-like"/>
</dbReference>
<dbReference type="InterPro" id="IPR011708">
    <property type="entry name" value="DNA_pol3_alpha_NTPase_dom"/>
</dbReference>
<dbReference type="CDD" id="cd04485">
    <property type="entry name" value="DnaE_OBF"/>
    <property type="match status" value="1"/>
</dbReference>
<keyword evidence="4" id="KW-0235">DNA replication</keyword>
<evidence type="ECO:0000256" key="4">
    <source>
        <dbReference type="ARBA" id="ARBA00022705"/>
    </source>
</evidence>
<dbReference type="GO" id="GO:0006260">
    <property type="term" value="P:DNA replication"/>
    <property type="evidence" value="ECO:0007669"/>
    <property type="project" value="UniProtKB-KW"/>
</dbReference>
<dbReference type="InterPro" id="IPR029460">
    <property type="entry name" value="DNAPol_HHH"/>
</dbReference>
<dbReference type="SUPFAM" id="SSF89550">
    <property type="entry name" value="PHP domain-like"/>
    <property type="match status" value="1"/>
</dbReference>
<comment type="caution">
    <text evidence="8">The sequence shown here is derived from an EMBL/GenBank/DDBJ whole genome shotgun (WGS) entry which is preliminary data.</text>
</comment>
<organism evidence="8 9">
    <name type="scientific">Candidatus Dojkabacteria bacterium</name>
    <dbReference type="NCBI Taxonomy" id="2099670"/>
    <lineage>
        <taxon>Bacteria</taxon>
        <taxon>Candidatus Dojkabacteria</taxon>
    </lineage>
</organism>
<dbReference type="AlphaFoldDB" id="A0A3M0YYQ2"/>
<dbReference type="PANTHER" id="PTHR32294:SF0">
    <property type="entry name" value="DNA POLYMERASE III SUBUNIT ALPHA"/>
    <property type="match status" value="1"/>
</dbReference>
<dbReference type="CDD" id="cd12113">
    <property type="entry name" value="PHP_PolIIIA_DnaE3"/>
    <property type="match status" value="1"/>
</dbReference>
<dbReference type="Gene3D" id="3.20.20.140">
    <property type="entry name" value="Metal-dependent hydrolases"/>
    <property type="match status" value="1"/>
</dbReference>
<dbReference type="Pfam" id="PF07733">
    <property type="entry name" value="DNA_pol3_alpha"/>
    <property type="match status" value="1"/>
</dbReference>
<dbReference type="GO" id="GO:0008408">
    <property type="term" value="F:3'-5' exonuclease activity"/>
    <property type="evidence" value="ECO:0007669"/>
    <property type="project" value="InterPro"/>
</dbReference>
<dbReference type="GO" id="GO:0003887">
    <property type="term" value="F:DNA-directed DNA polymerase activity"/>
    <property type="evidence" value="ECO:0007669"/>
    <property type="project" value="UniProtKB-KW"/>
</dbReference>
<reference evidence="8 9" key="1">
    <citation type="submission" date="2018-10" db="EMBL/GenBank/DDBJ databases">
        <title>Thermophilic Lithotrophy and Phototrophy in an Intertidal, Iron-rich, Geothermal Spring.</title>
        <authorList>
            <person name="Ward L.M."/>
            <person name="Idei A."/>
            <person name="Nakagawa M."/>
            <person name="Ueno Y."/>
            <person name="Fischer W."/>
            <person name="Mcglynn S.E."/>
        </authorList>
    </citation>
    <scope>NUCLEOTIDE SEQUENCE [LARGE SCALE GENOMIC DNA]</scope>
    <source>
        <strain evidence="8">J137</strain>
    </source>
</reference>
<sequence length="1207" mass="138009">MSFTHLHVHTEYSLLDGVIKIPSLVARIKELGMDSCAISDHGVMYGVPEFWRCCRDNGVKPILGCEVYIAPTERTIKQTVDGLKYFHLLLLAKNFIGYKNLIKLVTVGHIEGYYYRPRIDRETLKKYSEGLICTSACMASPINRYILRGEYEKAEDWVKFLQSVFKDDFYLELQRLNFSGSDELKESEKKFILKENDDETVVEESIDSIILQKICNNKLREYSEKYKIPLIATADAHYLTNEDQDVQSILFCIKDGTKLDDPNSRKGYEGTYILSPEEMLKKFSDDVTPVENTMKVAEKIENYSIAFDRVQPKFWNVPDNTTSHKLLREMVFEGALKKYPSMDVLNRNPTNRYNILFEKLVLPETVNQTVDEVGINESKARELLHPNLVKRLTYEMEVIHNKGFDDYFLVVSDLMKWSAQNKILVGVRGSVAGSAVAYCLDIVEAEPIWWELYFERFLNPERPSPPDIDIDIQDTRRDEVIEYVKSRYGNESVTAICTFGRLKTKAAIRDVARVMGIDLKIADKLSKMVMVLFGKPYSMDKMMETDQEFSAIINSDEKLKKLAETVKKIDNMARHISVHACGHLITPGPVVEYVPEQYESGGESRVITQYEGPQLEEIGLMKFDFLGLRTLTIVANTINYIKENKGINIDYRTIPDGDKKTFEEIFCKGETTGVFQFESPPMKQYLRELKPNSLEDLCFMAAAYRPGPMKYIPSYIKRKHGLEEVSYITPELEPILSSTYGYAIYQEQVIKIAVDIAGYTMGGADLLRRAMGKKKKDVMDKEEEKFKKGCIDRGINEEIAKKLWEYLLPFADYGFNKAHAAGYAILAYKCAYLKANFPLEFMTALLQSDLTDFERIAIDIAEAKRMGFKVLPPNINTSMVNFSTEGDDCIRFGLGAIKNVGTKLCEMIISKRQELGDFENLDDFVFKVGVENLNKRNLEALIKSGAMSIFGEPNALLELIPVVTAKFSKYKKTNPVDTLELFSVAEENKRSCVSKTPLPDVKPASQIEKTNWEHEFLGVFVTYHPLDNYRWVLLTDRFGKISDLEEMQEGEKIKLLVITTSIKITQTKKDNSKMAILSIGDYVSQTEAVIFPKVFDKFKELIKDSIPLILVCTVNERDEKKSLSVNDIVDVEKLSKPNKITINICDEFNREKLLEIKSVMVQKEKSNLEVIILYGDKKNPSIKIRYANIDDHRTVSILSNYSVNTTS</sequence>
<accession>A0A3M0YYQ2</accession>
<evidence type="ECO:0000256" key="2">
    <source>
        <dbReference type="ARBA" id="ARBA00022679"/>
    </source>
</evidence>
<dbReference type="SMART" id="SM00481">
    <property type="entry name" value="POLIIIAc"/>
    <property type="match status" value="1"/>
</dbReference>
<dbReference type="NCBIfam" id="TIGR00594">
    <property type="entry name" value="polc"/>
    <property type="match status" value="1"/>
</dbReference>
<evidence type="ECO:0000256" key="6">
    <source>
        <dbReference type="ARBA" id="ARBA00049244"/>
    </source>
</evidence>
<dbReference type="PANTHER" id="PTHR32294">
    <property type="entry name" value="DNA POLYMERASE III SUBUNIT ALPHA"/>
    <property type="match status" value="1"/>
</dbReference>
<evidence type="ECO:0000313" key="9">
    <source>
        <dbReference type="Proteomes" id="UP000269410"/>
    </source>
</evidence>
<dbReference type="NCBIfam" id="NF004226">
    <property type="entry name" value="PRK05673.1"/>
    <property type="match status" value="1"/>
</dbReference>
<dbReference type="InterPro" id="IPR004805">
    <property type="entry name" value="DnaE2/DnaE/PolC"/>
</dbReference>
<dbReference type="InterPro" id="IPR004013">
    <property type="entry name" value="PHP_dom"/>
</dbReference>
<dbReference type="Pfam" id="PF17657">
    <property type="entry name" value="DNA_pol3_finger"/>
    <property type="match status" value="1"/>
</dbReference>
<dbReference type="InterPro" id="IPR003141">
    <property type="entry name" value="Pol/His_phosphatase_N"/>
</dbReference>
<keyword evidence="2 8" id="KW-0808">Transferase</keyword>
<protein>
    <recommendedName>
        <fullName evidence="1">DNA-directed DNA polymerase</fullName>
        <ecNumber evidence="1">2.7.7.7</ecNumber>
    </recommendedName>
</protein>
<evidence type="ECO:0000259" key="7">
    <source>
        <dbReference type="SMART" id="SM00481"/>
    </source>
</evidence>
<dbReference type="Pfam" id="PF14579">
    <property type="entry name" value="HHH_6"/>
    <property type="match status" value="1"/>
</dbReference>